<evidence type="ECO:0000313" key="2">
    <source>
        <dbReference type="Proteomes" id="UP000017836"/>
    </source>
</evidence>
<keyword evidence="2" id="KW-1185">Reference proteome</keyword>
<proteinExistence type="predicted"/>
<dbReference type="AlphaFoldDB" id="W1PIQ8"/>
<dbReference type="GO" id="GO:0005744">
    <property type="term" value="C:TIM23 mitochondrial import inner membrane translocase complex"/>
    <property type="evidence" value="ECO:0000318"/>
    <property type="project" value="GO_Central"/>
</dbReference>
<dbReference type="GO" id="GO:0008320">
    <property type="term" value="F:protein transmembrane transporter activity"/>
    <property type="evidence" value="ECO:0000318"/>
    <property type="project" value="GO_Central"/>
</dbReference>
<dbReference type="GO" id="GO:0030150">
    <property type="term" value="P:protein import into mitochondrial matrix"/>
    <property type="evidence" value="ECO:0000318"/>
    <property type="project" value="GO_Central"/>
</dbReference>
<name>W1PIQ8_AMBTC</name>
<dbReference type="HOGENOM" id="CLU_1799064_0_0_1"/>
<dbReference type="Gramene" id="ERN07521">
    <property type="protein sequence ID" value="ERN07521"/>
    <property type="gene ID" value="AMTR_s00154p00035690"/>
</dbReference>
<dbReference type="OrthoDB" id="159299at2759"/>
<dbReference type="Proteomes" id="UP000017836">
    <property type="component" value="Unassembled WGS sequence"/>
</dbReference>
<protein>
    <submittedName>
        <fullName evidence="1">Uncharacterized protein</fullName>
    </submittedName>
</protein>
<reference evidence="2" key="1">
    <citation type="journal article" date="2013" name="Science">
        <title>The Amborella genome and the evolution of flowering plants.</title>
        <authorList>
            <consortium name="Amborella Genome Project"/>
        </authorList>
    </citation>
    <scope>NUCLEOTIDE SEQUENCE [LARGE SCALE GENOMIC DNA]</scope>
</reference>
<organism evidence="1 2">
    <name type="scientific">Amborella trichopoda</name>
    <dbReference type="NCBI Taxonomy" id="13333"/>
    <lineage>
        <taxon>Eukaryota</taxon>
        <taxon>Viridiplantae</taxon>
        <taxon>Streptophyta</taxon>
        <taxon>Embryophyta</taxon>
        <taxon>Tracheophyta</taxon>
        <taxon>Spermatophyta</taxon>
        <taxon>Magnoliopsida</taxon>
        <taxon>Amborellales</taxon>
        <taxon>Amborellaceae</taxon>
        <taxon>Amborella</taxon>
    </lineage>
</organism>
<dbReference type="STRING" id="13333.W1PIQ8"/>
<gene>
    <name evidence="1" type="ORF">AMTR_s00154p00035690</name>
</gene>
<accession>W1PIQ8</accession>
<evidence type="ECO:0000313" key="1">
    <source>
        <dbReference type="EMBL" id="ERN07521.1"/>
    </source>
</evidence>
<sequence length="144" mass="15863">MKELIYCASNATDIHEIQWKDIVKFYTGCGLFGGAITGGVKDLIEVLRDIEDGDTLKLRANRVLNTSHLTREMYACKFIAKGMICTSLKIDITEFKHTDHISNGSFAGFWTRILYNVKSRPEATASARVIGGLAGGLGKKYIAS</sequence>
<dbReference type="KEGG" id="atr:18435742"/>
<dbReference type="EMBL" id="KI393735">
    <property type="protein sequence ID" value="ERN07521.1"/>
    <property type="molecule type" value="Genomic_DNA"/>
</dbReference>